<dbReference type="EC" id="3.2.1.23" evidence="3"/>
<evidence type="ECO:0000256" key="4">
    <source>
        <dbReference type="ARBA" id="ARBA00013303"/>
    </source>
</evidence>
<dbReference type="Proteomes" id="UP000824037">
    <property type="component" value="Unassembled WGS sequence"/>
</dbReference>
<dbReference type="GO" id="GO:0030246">
    <property type="term" value="F:carbohydrate binding"/>
    <property type="evidence" value="ECO:0007669"/>
    <property type="project" value="InterPro"/>
</dbReference>
<dbReference type="InterPro" id="IPR008979">
    <property type="entry name" value="Galactose-bd-like_sf"/>
</dbReference>
<comment type="caution">
    <text evidence="10">The sequence shown here is derived from an EMBL/GenBank/DDBJ whole genome shotgun (WGS) entry which is preliminary data.</text>
</comment>
<reference evidence="10" key="2">
    <citation type="submission" date="2021-04" db="EMBL/GenBank/DDBJ databases">
        <authorList>
            <person name="Gilroy R."/>
        </authorList>
    </citation>
    <scope>NUCLEOTIDE SEQUENCE</scope>
    <source>
        <strain evidence="10">ChiGjej4B4-7305</strain>
    </source>
</reference>
<dbReference type="PROSITE" id="PS00719">
    <property type="entry name" value="GLYCOSYL_HYDROL_F2_1"/>
    <property type="match status" value="1"/>
</dbReference>
<dbReference type="SUPFAM" id="SSF74650">
    <property type="entry name" value="Galactose mutarotase-like"/>
    <property type="match status" value="1"/>
</dbReference>
<comment type="catalytic activity">
    <reaction evidence="1">
        <text>Hydrolysis of terminal non-reducing beta-D-galactose residues in beta-D-galactosides.</text>
        <dbReference type="EC" id="3.2.1.23"/>
    </reaction>
</comment>
<dbReference type="InterPro" id="IPR006101">
    <property type="entry name" value="Glyco_hydro_2"/>
</dbReference>
<evidence type="ECO:0000256" key="3">
    <source>
        <dbReference type="ARBA" id="ARBA00012756"/>
    </source>
</evidence>
<dbReference type="InterPro" id="IPR032312">
    <property type="entry name" value="LacZ_4"/>
</dbReference>
<dbReference type="InterPro" id="IPR014718">
    <property type="entry name" value="GH-type_carb-bd"/>
</dbReference>
<feature type="region of interest" description="Disordered" evidence="8">
    <location>
        <begin position="681"/>
        <end position="731"/>
    </location>
</feature>
<feature type="domain" description="Beta galactosidase small chain/" evidence="9">
    <location>
        <begin position="733"/>
        <end position="1005"/>
    </location>
</feature>
<dbReference type="Gene3D" id="2.70.98.10">
    <property type="match status" value="1"/>
</dbReference>
<dbReference type="AlphaFoldDB" id="A0A9D2EHJ2"/>
<dbReference type="InterPro" id="IPR011013">
    <property type="entry name" value="Gal_mutarotase_sf_dom"/>
</dbReference>
<dbReference type="InterPro" id="IPR023232">
    <property type="entry name" value="Glyco_hydro_2_AS"/>
</dbReference>
<dbReference type="PANTHER" id="PTHR46323:SF2">
    <property type="entry name" value="BETA-GALACTOSIDASE"/>
    <property type="match status" value="1"/>
</dbReference>
<dbReference type="SUPFAM" id="SSF49785">
    <property type="entry name" value="Galactose-binding domain-like"/>
    <property type="match status" value="1"/>
</dbReference>
<dbReference type="SMART" id="SM01038">
    <property type="entry name" value="Bgal_small_N"/>
    <property type="match status" value="1"/>
</dbReference>
<evidence type="ECO:0000256" key="1">
    <source>
        <dbReference type="ARBA" id="ARBA00001412"/>
    </source>
</evidence>
<proteinExistence type="inferred from homology"/>
<keyword evidence="6" id="KW-0326">Glycosidase</keyword>
<dbReference type="Gene3D" id="3.20.20.80">
    <property type="entry name" value="Glycosidases"/>
    <property type="match status" value="1"/>
</dbReference>
<evidence type="ECO:0000256" key="7">
    <source>
        <dbReference type="ARBA" id="ARBA00032230"/>
    </source>
</evidence>
<dbReference type="Pfam" id="PF02837">
    <property type="entry name" value="Glyco_hydro_2_N"/>
    <property type="match status" value="1"/>
</dbReference>
<gene>
    <name evidence="10" type="ORF">H9815_17245</name>
</gene>
<dbReference type="InterPro" id="IPR023230">
    <property type="entry name" value="Glyco_hydro_2_CS"/>
</dbReference>
<feature type="compositionally biased region" description="Low complexity" evidence="8">
    <location>
        <begin position="685"/>
        <end position="709"/>
    </location>
</feature>
<dbReference type="SUPFAM" id="SSF49303">
    <property type="entry name" value="beta-Galactosidase/glucuronidase domain"/>
    <property type="match status" value="2"/>
</dbReference>
<evidence type="ECO:0000259" key="9">
    <source>
        <dbReference type="SMART" id="SM01038"/>
    </source>
</evidence>
<reference evidence="10" key="1">
    <citation type="journal article" date="2021" name="PeerJ">
        <title>Extensive microbial diversity within the chicken gut microbiome revealed by metagenomics and culture.</title>
        <authorList>
            <person name="Gilroy R."/>
            <person name="Ravi A."/>
            <person name="Getino M."/>
            <person name="Pursley I."/>
            <person name="Horton D.L."/>
            <person name="Alikhan N.F."/>
            <person name="Baker D."/>
            <person name="Gharbi K."/>
            <person name="Hall N."/>
            <person name="Watson M."/>
            <person name="Adriaenssens E.M."/>
            <person name="Foster-Nyarko E."/>
            <person name="Jarju S."/>
            <person name="Secka A."/>
            <person name="Antonio M."/>
            <person name="Oren A."/>
            <person name="Chaudhuri R.R."/>
            <person name="La Ragione R."/>
            <person name="Hildebrand F."/>
            <person name="Pallen M.J."/>
        </authorList>
    </citation>
    <scope>NUCLEOTIDE SEQUENCE</scope>
    <source>
        <strain evidence="10">ChiGjej4B4-7305</strain>
    </source>
</reference>
<dbReference type="InterPro" id="IPR036156">
    <property type="entry name" value="Beta-gal/glucu_dom_sf"/>
</dbReference>
<dbReference type="InterPro" id="IPR017853">
    <property type="entry name" value="GH"/>
</dbReference>
<dbReference type="Pfam" id="PF02836">
    <property type="entry name" value="Glyco_hydro_2_C"/>
    <property type="match status" value="1"/>
</dbReference>
<dbReference type="Gene3D" id="2.60.40.10">
    <property type="entry name" value="Immunoglobulins"/>
    <property type="match status" value="2"/>
</dbReference>
<evidence type="ECO:0000313" key="11">
    <source>
        <dbReference type="Proteomes" id="UP000824037"/>
    </source>
</evidence>
<dbReference type="InterPro" id="IPR050347">
    <property type="entry name" value="Bact_Beta-galactosidase"/>
</dbReference>
<evidence type="ECO:0000256" key="6">
    <source>
        <dbReference type="ARBA" id="ARBA00023295"/>
    </source>
</evidence>
<dbReference type="GO" id="GO:0004565">
    <property type="term" value="F:beta-galactosidase activity"/>
    <property type="evidence" value="ECO:0007669"/>
    <property type="project" value="UniProtKB-EC"/>
</dbReference>
<dbReference type="Pfam" id="PF16353">
    <property type="entry name" value="LacZ_4"/>
    <property type="match status" value="1"/>
</dbReference>
<evidence type="ECO:0000256" key="2">
    <source>
        <dbReference type="ARBA" id="ARBA00007401"/>
    </source>
</evidence>
<dbReference type="EMBL" id="DXBY01000298">
    <property type="protein sequence ID" value="HIZ37525.1"/>
    <property type="molecule type" value="Genomic_DNA"/>
</dbReference>
<dbReference type="PANTHER" id="PTHR46323">
    <property type="entry name" value="BETA-GALACTOSIDASE"/>
    <property type="match status" value="1"/>
</dbReference>
<evidence type="ECO:0000256" key="8">
    <source>
        <dbReference type="SAM" id="MobiDB-lite"/>
    </source>
</evidence>
<keyword evidence="5" id="KW-0378">Hydrolase</keyword>
<name>A0A9D2EHJ2_9MICO</name>
<dbReference type="InterPro" id="IPR004199">
    <property type="entry name" value="B-gal_small/dom_5"/>
</dbReference>
<dbReference type="InterPro" id="IPR013783">
    <property type="entry name" value="Ig-like_fold"/>
</dbReference>
<dbReference type="SUPFAM" id="SSF51445">
    <property type="entry name" value="(Trans)glycosidases"/>
    <property type="match status" value="1"/>
</dbReference>
<dbReference type="PRINTS" id="PR00132">
    <property type="entry name" value="GLHYDRLASE2"/>
</dbReference>
<organism evidence="10 11">
    <name type="scientific">Candidatus Ruania gallistercoris</name>
    <dbReference type="NCBI Taxonomy" id="2838746"/>
    <lineage>
        <taxon>Bacteria</taxon>
        <taxon>Bacillati</taxon>
        <taxon>Actinomycetota</taxon>
        <taxon>Actinomycetes</taxon>
        <taxon>Micrococcales</taxon>
        <taxon>Ruaniaceae</taxon>
        <taxon>Ruania</taxon>
    </lineage>
</organism>
<dbReference type="Pfam" id="PF02929">
    <property type="entry name" value="Bgal_small_N"/>
    <property type="match status" value="1"/>
</dbReference>
<comment type="similarity">
    <text evidence="2">Belongs to the glycosyl hydrolase 2 family.</text>
</comment>
<evidence type="ECO:0000313" key="10">
    <source>
        <dbReference type="EMBL" id="HIZ37525.1"/>
    </source>
</evidence>
<sequence>MLYYDDPAPGSGRRHPRADFLSDAARLNLNGQWAFALSPTAAGTGDDFSDPDLNVHGWGEIDVPSHWVLRGHDVPMYTNTAFPFPIDPPHVPTANPTGDYRRTFDLPSGWRTEGSVLRFQGVDSCATVWLNGVELGHSKGSRLPFEFDAGTALREVGNVLCVRVHRWSAGSYLEDQDMWWLPGIFRDVELLERPAGSLDDLFVHADYDHHSGAGRLRVQTTGPGGAEVVGELSIPELGLDGVPTNTEHRIAQVEPWSAEVPRLYRGMVQVGAERVEVSVGFRTVSVADGVLRVNGVQVHLRGVNRHEHDPDDGRALSVATMRQDILMMKAHNINAVRTAHYPPHPEFLRLCDELGLWVVDESDLETHGFIYAGWEGNPVDEPTWEPAVLDRTARMVERDKNHPSVIIWSLGNESEGGSGFVAIERWIRDRDPSRPLHYERDRSYAQSDFYSLMYPSLDDLRAIAQRTEPAPEALADHPALEERRRALPFLLCEYAHAMGNGPGSLADYQEILESSDRIAGAFVWEWIDHGIRRTEPDGSSGFWHGGRFDYQPNGGSYCLDGLVRPDRTPSPGLLELAKVLEPVRITVTDQHVLVRNAYDVRSTAHLEFGWELSQDGAVVGRGELPMPVLAAGEQVQLPLPALPDLTEEPGEIWLTVSARLTNPAPWAEAGHEVAWGQGRLDEPAVDASGPDGGAAPAPAHPGAAATEPAQHTEPARHTGGRPNIPAESATEVQIGPARLDARTGELLALGELSVAGFGLHVWRAPTENDRGQGELNNLAKVWHAVGLDRMTHRVRQVRVLEHGVQVSARVTPATQAFGLDVVYTWTPAEPGAVRLQVDVTPYGPWQDTPIGHHEVTLPRLGVRLELPAALDQVSWFGMGPGESYRDSHAATKVGRYRTAIDDLDFDYVVPQESGNRHRTRWLELTGPGLAPLRVSGAPTIDFSARRWSDEALEAAVAAYQLHPEDRVYLHLDHAQHGLGSSSCGPATPARYRVEPAPTTFTVVFAADNR</sequence>
<dbReference type="PROSITE" id="PS00608">
    <property type="entry name" value="GLYCOSYL_HYDROL_F2_2"/>
    <property type="match status" value="1"/>
</dbReference>
<dbReference type="GO" id="GO:0005990">
    <property type="term" value="P:lactose catabolic process"/>
    <property type="evidence" value="ECO:0007669"/>
    <property type="project" value="TreeGrafter"/>
</dbReference>
<dbReference type="InterPro" id="IPR006104">
    <property type="entry name" value="Glyco_hydro_2_N"/>
</dbReference>
<dbReference type="InterPro" id="IPR006103">
    <property type="entry name" value="Glyco_hydro_2_cat"/>
</dbReference>
<dbReference type="GO" id="GO:0009341">
    <property type="term" value="C:beta-galactosidase complex"/>
    <property type="evidence" value="ECO:0007669"/>
    <property type="project" value="InterPro"/>
</dbReference>
<protein>
    <recommendedName>
        <fullName evidence="4">Beta-galactosidase</fullName>
        <ecNumber evidence="3">3.2.1.23</ecNumber>
    </recommendedName>
    <alternativeName>
        <fullName evidence="7">Lactase</fullName>
    </alternativeName>
</protein>
<dbReference type="Gene3D" id="2.60.120.260">
    <property type="entry name" value="Galactose-binding domain-like"/>
    <property type="match status" value="1"/>
</dbReference>
<accession>A0A9D2EHJ2</accession>
<evidence type="ECO:0000256" key="5">
    <source>
        <dbReference type="ARBA" id="ARBA00022801"/>
    </source>
</evidence>